<comment type="caution">
    <text evidence="2">The sequence shown here is derived from an EMBL/GenBank/DDBJ whole genome shotgun (WGS) entry which is preliminary data.</text>
</comment>
<protein>
    <recommendedName>
        <fullName evidence="4">Right handed beta helix domain-containing protein</fullName>
    </recommendedName>
</protein>
<feature type="compositionally biased region" description="Polar residues" evidence="1">
    <location>
        <begin position="30"/>
        <end position="40"/>
    </location>
</feature>
<evidence type="ECO:0000256" key="1">
    <source>
        <dbReference type="SAM" id="MobiDB-lite"/>
    </source>
</evidence>
<dbReference type="AlphaFoldDB" id="A0A2W2DC66"/>
<dbReference type="EMBL" id="POUB01000075">
    <property type="protein sequence ID" value="PZF98459.1"/>
    <property type="molecule type" value="Genomic_DNA"/>
</dbReference>
<dbReference type="PANTHER" id="PTHR11319:SF35">
    <property type="entry name" value="OUTER MEMBRANE PROTEIN PMPC-RELATED"/>
    <property type="match status" value="1"/>
</dbReference>
<feature type="region of interest" description="Disordered" evidence="1">
    <location>
        <begin position="14"/>
        <end position="104"/>
    </location>
</feature>
<evidence type="ECO:0000313" key="3">
    <source>
        <dbReference type="Proteomes" id="UP000248749"/>
    </source>
</evidence>
<evidence type="ECO:0000313" key="2">
    <source>
        <dbReference type="EMBL" id="PZF98459.1"/>
    </source>
</evidence>
<keyword evidence="3" id="KW-1185">Reference proteome</keyword>
<feature type="compositionally biased region" description="Basic and acidic residues" evidence="1">
    <location>
        <begin position="44"/>
        <end position="54"/>
    </location>
</feature>
<feature type="compositionally biased region" description="Basic and acidic residues" evidence="1">
    <location>
        <begin position="19"/>
        <end position="29"/>
    </location>
</feature>
<gene>
    <name evidence="2" type="ORF">C1I99_13330</name>
</gene>
<feature type="compositionally biased region" description="Basic and acidic residues" evidence="1">
    <location>
        <begin position="69"/>
        <end position="104"/>
    </location>
</feature>
<accession>A0A2W2DC66</accession>
<reference evidence="2 3" key="1">
    <citation type="submission" date="2018-01" db="EMBL/GenBank/DDBJ databases">
        <title>Draft genome sequence of Salinispora sp. 13K206.</title>
        <authorList>
            <person name="Sahin N."/>
            <person name="Saygin H."/>
            <person name="Ay H."/>
        </authorList>
    </citation>
    <scope>NUCLEOTIDE SEQUENCE [LARGE SCALE GENOMIC DNA]</scope>
    <source>
        <strain evidence="2 3">13K206</strain>
    </source>
</reference>
<dbReference type="InterPro" id="IPR011050">
    <property type="entry name" value="Pectin_lyase_fold/virulence"/>
</dbReference>
<dbReference type="InterPro" id="IPR012334">
    <property type="entry name" value="Pectin_lyas_fold"/>
</dbReference>
<sequence>MAGLTGVVGLAALGGMAARDNKSGADRLSESQSSTAKQNVSDAGKADSAPDKGKKGGSGSDEGQSMESYGREWRGKDGREWRGKDDRRDDRRDDRKDGEDHAKEVPCDTETLVEVVNKAVRDDGGVFKLAKDCTYKFTEQTDQNAFPVIDEEIKILGNGAKLVHEGTELFRFFEVNSGGDLTLKDLTLSGGQVSGPPPAEGQGGALLVQEGGKAHLKKVTLVHNRATATGNGGNGGAIANFGYVTLEDSVAKDNHARSTGTGGNGGAIYNEGELKVHNSLLEKNTATTNAEGTGGTGGAIANFNDGIVTIAYSQIIKNLASNDGGGINSEDDTRLTVNRTKIAGNTAGGEGGGIYFDSSNAMRVEHAIIADNKAAEDGGGIWHDSDTSSTITGTKFYNNTAGRNGGGLFNDGDLTLADSEFKDNDARQGGAIFNNSGDLKIRHTKIIKNYASAPAGAGGIFRDGGTVELDDKTVVKKNEPTNCAGTVDGCFN</sequence>
<proteinExistence type="predicted"/>
<organism evidence="2 3">
    <name type="scientific">Micromonospora deserti</name>
    <dbReference type="NCBI Taxonomy" id="2070366"/>
    <lineage>
        <taxon>Bacteria</taxon>
        <taxon>Bacillati</taxon>
        <taxon>Actinomycetota</taxon>
        <taxon>Actinomycetes</taxon>
        <taxon>Micromonosporales</taxon>
        <taxon>Micromonosporaceae</taxon>
        <taxon>Micromonospora</taxon>
    </lineage>
</organism>
<dbReference type="Gene3D" id="2.160.20.10">
    <property type="entry name" value="Single-stranded right-handed beta-helix, Pectin lyase-like"/>
    <property type="match status" value="1"/>
</dbReference>
<dbReference type="PANTHER" id="PTHR11319">
    <property type="entry name" value="G PROTEIN-COUPLED RECEPTOR-RELATED"/>
    <property type="match status" value="1"/>
</dbReference>
<evidence type="ECO:0008006" key="4">
    <source>
        <dbReference type="Google" id="ProtNLM"/>
    </source>
</evidence>
<dbReference type="Proteomes" id="UP000248749">
    <property type="component" value="Unassembled WGS sequence"/>
</dbReference>
<dbReference type="SUPFAM" id="SSF51126">
    <property type="entry name" value="Pectin lyase-like"/>
    <property type="match status" value="1"/>
</dbReference>
<name>A0A2W2DC66_9ACTN</name>